<name>A0A1C6RDA6_9ACTN</name>
<dbReference type="EMBL" id="FMHV01000002">
    <property type="protein sequence ID" value="SCL15069.1"/>
    <property type="molecule type" value="Genomic_DNA"/>
</dbReference>
<accession>A0A1C6RDA6</accession>
<dbReference type="Proteomes" id="UP000199413">
    <property type="component" value="Unassembled WGS sequence"/>
</dbReference>
<proteinExistence type="predicted"/>
<organism evidence="2 3">
    <name type="scientific">Micromonospora rhizosphaerae</name>
    <dbReference type="NCBI Taxonomy" id="568872"/>
    <lineage>
        <taxon>Bacteria</taxon>
        <taxon>Bacillati</taxon>
        <taxon>Actinomycetota</taxon>
        <taxon>Actinomycetes</taxon>
        <taxon>Micromonosporales</taxon>
        <taxon>Micromonosporaceae</taxon>
        <taxon>Micromonospora</taxon>
    </lineage>
</organism>
<dbReference type="AlphaFoldDB" id="A0A1C6RDA6"/>
<keyword evidence="3" id="KW-1185">Reference proteome</keyword>
<gene>
    <name evidence="2" type="ORF">GA0070624_0608</name>
</gene>
<keyword evidence="1" id="KW-1133">Transmembrane helix</keyword>
<evidence type="ECO:0000313" key="2">
    <source>
        <dbReference type="EMBL" id="SCL15069.1"/>
    </source>
</evidence>
<sequence length="49" mass="5104">MGPALLPSAERPRLAPLTAAEIFLMALGLVGLYAGGILWLAVYYLSATA</sequence>
<feature type="transmembrane region" description="Helical" evidence="1">
    <location>
        <begin position="22"/>
        <end position="45"/>
    </location>
</feature>
<protein>
    <submittedName>
        <fullName evidence="2">Uncharacterized protein</fullName>
    </submittedName>
</protein>
<keyword evidence="1" id="KW-0472">Membrane</keyword>
<reference evidence="3" key="1">
    <citation type="submission" date="2016-06" db="EMBL/GenBank/DDBJ databases">
        <authorList>
            <person name="Varghese N."/>
            <person name="Submissions Spin"/>
        </authorList>
    </citation>
    <scope>NUCLEOTIDE SEQUENCE [LARGE SCALE GENOMIC DNA]</scope>
    <source>
        <strain evidence="3">DSM 45431</strain>
    </source>
</reference>
<evidence type="ECO:0000256" key="1">
    <source>
        <dbReference type="SAM" id="Phobius"/>
    </source>
</evidence>
<evidence type="ECO:0000313" key="3">
    <source>
        <dbReference type="Proteomes" id="UP000199413"/>
    </source>
</evidence>
<keyword evidence="1" id="KW-0812">Transmembrane</keyword>